<organism evidence="2 3">
    <name type="scientific">Acrobeloides nanus</name>
    <dbReference type="NCBI Taxonomy" id="290746"/>
    <lineage>
        <taxon>Eukaryota</taxon>
        <taxon>Metazoa</taxon>
        <taxon>Ecdysozoa</taxon>
        <taxon>Nematoda</taxon>
        <taxon>Chromadorea</taxon>
        <taxon>Rhabditida</taxon>
        <taxon>Tylenchina</taxon>
        <taxon>Cephalobomorpha</taxon>
        <taxon>Cephaloboidea</taxon>
        <taxon>Cephalobidae</taxon>
        <taxon>Acrobeloides</taxon>
    </lineage>
</organism>
<evidence type="ECO:0000256" key="1">
    <source>
        <dbReference type="SAM" id="SignalP"/>
    </source>
</evidence>
<sequence length="142" mass="14857">MMNQFLIFMAIVALNQAQPFHIPLPLGAGIDVNKQPDGQTQVSLGQNVNILGFGGNRNLTFSGGNGTFSTQTDGNLLVNGTKIGGGSTIGADKNKGVTLDNDVNLGNKTIQGGVGKEGNFITQLIDAIKEETQKNKAKKTNA</sequence>
<dbReference type="WBParaSite" id="ACRNAN_scaffold9155.g24165.t1">
    <property type="protein sequence ID" value="ACRNAN_scaffold9155.g24165.t1"/>
    <property type="gene ID" value="ACRNAN_scaffold9155.g24165"/>
</dbReference>
<reference evidence="3" key="1">
    <citation type="submission" date="2022-11" db="UniProtKB">
        <authorList>
            <consortium name="WormBaseParasite"/>
        </authorList>
    </citation>
    <scope>IDENTIFICATION</scope>
</reference>
<evidence type="ECO:0000313" key="2">
    <source>
        <dbReference type="Proteomes" id="UP000887540"/>
    </source>
</evidence>
<feature type="signal peptide" evidence="1">
    <location>
        <begin position="1"/>
        <end position="17"/>
    </location>
</feature>
<protein>
    <submittedName>
        <fullName evidence="3">Uncharacterized protein</fullName>
    </submittedName>
</protein>
<accession>A0A914EMY3</accession>
<dbReference type="Proteomes" id="UP000887540">
    <property type="component" value="Unplaced"/>
</dbReference>
<feature type="chain" id="PRO_5038114828" evidence="1">
    <location>
        <begin position="18"/>
        <end position="142"/>
    </location>
</feature>
<name>A0A914EMY3_9BILA</name>
<proteinExistence type="predicted"/>
<dbReference type="AlphaFoldDB" id="A0A914EMY3"/>
<keyword evidence="1" id="KW-0732">Signal</keyword>
<keyword evidence="2" id="KW-1185">Reference proteome</keyword>
<evidence type="ECO:0000313" key="3">
    <source>
        <dbReference type="WBParaSite" id="ACRNAN_scaffold9155.g24165.t1"/>
    </source>
</evidence>